<keyword evidence="2 4" id="KW-0238">DNA-binding</keyword>
<dbReference type="PRINTS" id="PR00455">
    <property type="entry name" value="HTHTETR"/>
</dbReference>
<dbReference type="InterPro" id="IPR009057">
    <property type="entry name" value="Homeodomain-like_sf"/>
</dbReference>
<dbReference type="PANTHER" id="PTHR30055:SF234">
    <property type="entry name" value="HTH-TYPE TRANSCRIPTIONAL REGULATOR BETI"/>
    <property type="match status" value="1"/>
</dbReference>
<feature type="domain" description="HTH tetR-type" evidence="5">
    <location>
        <begin position="15"/>
        <end position="75"/>
    </location>
</feature>
<dbReference type="SUPFAM" id="SSF48498">
    <property type="entry name" value="Tetracyclin repressor-like, C-terminal domain"/>
    <property type="match status" value="1"/>
</dbReference>
<reference evidence="7" key="1">
    <citation type="submission" date="2016-11" db="EMBL/GenBank/DDBJ databases">
        <authorList>
            <person name="Varghese N."/>
            <person name="Submissions S."/>
        </authorList>
    </citation>
    <scope>NUCLEOTIDE SEQUENCE [LARGE SCALE GENOMIC DNA]</scope>
    <source>
        <strain evidence="7">DSM 22212</strain>
    </source>
</reference>
<dbReference type="Gene3D" id="1.10.357.10">
    <property type="entry name" value="Tetracycline Repressor, domain 2"/>
    <property type="match status" value="1"/>
</dbReference>
<organism evidence="6 7">
    <name type="scientific">Rhodothermus profundi</name>
    <dbReference type="NCBI Taxonomy" id="633813"/>
    <lineage>
        <taxon>Bacteria</taxon>
        <taxon>Pseudomonadati</taxon>
        <taxon>Rhodothermota</taxon>
        <taxon>Rhodothermia</taxon>
        <taxon>Rhodothermales</taxon>
        <taxon>Rhodothermaceae</taxon>
        <taxon>Rhodothermus</taxon>
    </lineage>
</organism>
<sequence>MNGCSIFRVVPLSRNELQEAILEAAQYLLIREGYGSLTMRRIAQRAGCSVGSLYLYFDNKEGLLFSLLDRAQERLAERFFDPKIQSIEEPRARLQALARAYVDFGLTYPESYEILFMLHPRELASYPEERMQRAYRLLDPIVEAIEDYVHRHGLEMPDVRVAAVSFWSALHGIVSLLLAGRLVRLRLEVDHEALIEHAIRQAIGGLCRLMRRKDNREV</sequence>
<dbReference type="AlphaFoldDB" id="A0A1M6WV85"/>
<accession>A0A1M6WV85</accession>
<dbReference type="InterPro" id="IPR036271">
    <property type="entry name" value="Tet_transcr_reg_TetR-rel_C_sf"/>
</dbReference>
<dbReference type="GO" id="GO:0000976">
    <property type="term" value="F:transcription cis-regulatory region binding"/>
    <property type="evidence" value="ECO:0007669"/>
    <property type="project" value="TreeGrafter"/>
</dbReference>
<feature type="DNA-binding region" description="H-T-H motif" evidence="4">
    <location>
        <begin position="38"/>
        <end position="57"/>
    </location>
</feature>
<dbReference type="Pfam" id="PF00440">
    <property type="entry name" value="TetR_N"/>
    <property type="match status" value="1"/>
</dbReference>
<keyword evidence="1" id="KW-0805">Transcription regulation</keyword>
<evidence type="ECO:0000256" key="4">
    <source>
        <dbReference type="PROSITE-ProRule" id="PRU00335"/>
    </source>
</evidence>
<evidence type="ECO:0000259" key="5">
    <source>
        <dbReference type="PROSITE" id="PS50977"/>
    </source>
</evidence>
<evidence type="ECO:0000256" key="3">
    <source>
        <dbReference type="ARBA" id="ARBA00023163"/>
    </source>
</evidence>
<dbReference type="STRING" id="633813.SAMN04488087_2448"/>
<dbReference type="Proteomes" id="UP000185812">
    <property type="component" value="Unassembled WGS sequence"/>
</dbReference>
<keyword evidence="3" id="KW-0804">Transcription</keyword>
<name>A0A1M6WV85_9BACT</name>
<dbReference type="InterPro" id="IPR025996">
    <property type="entry name" value="MT1864/Rv1816-like_C"/>
</dbReference>
<dbReference type="SUPFAM" id="SSF46689">
    <property type="entry name" value="Homeodomain-like"/>
    <property type="match status" value="1"/>
</dbReference>
<dbReference type="InterPro" id="IPR001647">
    <property type="entry name" value="HTH_TetR"/>
</dbReference>
<dbReference type="GO" id="GO:0003700">
    <property type="term" value="F:DNA-binding transcription factor activity"/>
    <property type="evidence" value="ECO:0007669"/>
    <property type="project" value="TreeGrafter"/>
</dbReference>
<dbReference type="InterPro" id="IPR050109">
    <property type="entry name" value="HTH-type_TetR-like_transc_reg"/>
</dbReference>
<dbReference type="Pfam" id="PF13305">
    <property type="entry name" value="TetR_C_33"/>
    <property type="match status" value="1"/>
</dbReference>
<gene>
    <name evidence="6" type="ORF">SAMN04488087_2448</name>
</gene>
<evidence type="ECO:0000313" key="7">
    <source>
        <dbReference type="Proteomes" id="UP000185812"/>
    </source>
</evidence>
<proteinExistence type="predicted"/>
<evidence type="ECO:0000313" key="6">
    <source>
        <dbReference type="EMBL" id="SHK97682.1"/>
    </source>
</evidence>
<dbReference type="EMBL" id="FRAU01000009">
    <property type="protein sequence ID" value="SHK97682.1"/>
    <property type="molecule type" value="Genomic_DNA"/>
</dbReference>
<dbReference type="PROSITE" id="PS50977">
    <property type="entry name" value="HTH_TETR_2"/>
    <property type="match status" value="1"/>
</dbReference>
<protein>
    <submittedName>
        <fullName evidence="6">Transcriptional regulator, TetR family</fullName>
    </submittedName>
</protein>
<keyword evidence="7" id="KW-1185">Reference proteome</keyword>
<evidence type="ECO:0000256" key="1">
    <source>
        <dbReference type="ARBA" id="ARBA00023015"/>
    </source>
</evidence>
<dbReference type="PANTHER" id="PTHR30055">
    <property type="entry name" value="HTH-TYPE TRANSCRIPTIONAL REGULATOR RUTR"/>
    <property type="match status" value="1"/>
</dbReference>
<evidence type="ECO:0000256" key="2">
    <source>
        <dbReference type="ARBA" id="ARBA00023125"/>
    </source>
</evidence>